<evidence type="ECO:0000256" key="1">
    <source>
        <dbReference type="ARBA" id="ARBA00004141"/>
    </source>
</evidence>
<feature type="transmembrane region" description="Helical" evidence="6">
    <location>
        <begin position="282"/>
        <end position="307"/>
    </location>
</feature>
<feature type="transmembrane region" description="Helical" evidence="6">
    <location>
        <begin position="438"/>
        <end position="460"/>
    </location>
</feature>
<feature type="transmembrane region" description="Helical" evidence="6">
    <location>
        <begin position="91"/>
        <end position="111"/>
    </location>
</feature>
<evidence type="ECO:0000313" key="8">
    <source>
        <dbReference type="EMBL" id="RDX51571.1"/>
    </source>
</evidence>
<feature type="transmembrane region" description="Helical" evidence="6">
    <location>
        <begin position="405"/>
        <end position="426"/>
    </location>
</feature>
<feature type="transmembrane region" description="Helical" evidence="6">
    <location>
        <begin position="50"/>
        <end position="71"/>
    </location>
</feature>
<gene>
    <name evidence="8" type="ORF">OH76DRAFT_1481467</name>
</gene>
<keyword evidence="9" id="KW-1185">Reference proteome</keyword>
<evidence type="ECO:0000256" key="2">
    <source>
        <dbReference type="ARBA" id="ARBA00022448"/>
    </source>
</evidence>
<dbReference type="PANTHER" id="PTHR43791:SF85">
    <property type="entry name" value="TRANSPORTER, PUTATIVE (AFU_ORTHOLOGUE AFUA_6G00710)-RELATED"/>
    <property type="match status" value="1"/>
</dbReference>
<dbReference type="FunFam" id="1.20.1250.20:FF:000013">
    <property type="entry name" value="MFS general substrate transporter"/>
    <property type="match status" value="1"/>
</dbReference>
<proteinExistence type="predicted"/>
<dbReference type="STRING" id="139420.A0A371DG93"/>
<dbReference type="PANTHER" id="PTHR43791">
    <property type="entry name" value="PERMEASE-RELATED"/>
    <property type="match status" value="1"/>
</dbReference>
<keyword evidence="4 6" id="KW-1133">Transmembrane helix</keyword>
<feature type="transmembrane region" description="Helical" evidence="6">
    <location>
        <begin position="371"/>
        <end position="393"/>
    </location>
</feature>
<reference evidence="8 9" key="1">
    <citation type="journal article" date="2018" name="Biotechnol. Biofuels">
        <title>Integrative visual omics of the white-rot fungus Polyporus brumalis exposes the biotechnological potential of its oxidative enzymes for delignifying raw plant biomass.</title>
        <authorList>
            <person name="Miyauchi S."/>
            <person name="Rancon A."/>
            <person name="Drula E."/>
            <person name="Hage H."/>
            <person name="Chaduli D."/>
            <person name="Favel A."/>
            <person name="Grisel S."/>
            <person name="Henrissat B."/>
            <person name="Herpoel-Gimbert I."/>
            <person name="Ruiz-Duenas F.J."/>
            <person name="Chevret D."/>
            <person name="Hainaut M."/>
            <person name="Lin J."/>
            <person name="Wang M."/>
            <person name="Pangilinan J."/>
            <person name="Lipzen A."/>
            <person name="Lesage-Meessen L."/>
            <person name="Navarro D."/>
            <person name="Riley R."/>
            <person name="Grigoriev I.V."/>
            <person name="Zhou S."/>
            <person name="Raouche S."/>
            <person name="Rosso M.N."/>
        </authorList>
    </citation>
    <scope>NUCLEOTIDE SEQUENCE [LARGE SCALE GENOMIC DNA]</scope>
    <source>
        <strain evidence="8 9">BRFM 1820</strain>
    </source>
</reference>
<dbReference type="InterPro" id="IPR020846">
    <property type="entry name" value="MFS_dom"/>
</dbReference>
<dbReference type="PROSITE" id="PS50850">
    <property type="entry name" value="MFS"/>
    <property type="match status" value="1"/>
</dbReference>
<dbReference type="Gene3D" id="1.20.1250.20">
    <property type="entry name" value="MFS general substrate transporter like domains"/>
    <property type="match status" value="2"/>
</dbReference>
<dbReference type="AlphaFoldDB" id="A0A371DG93"/>
<evidence type="ECO:0000256" key="3">
    <source>
        <dbReference type="ARBA" id="ARBA00022692"/>
    </source>
</evidence>
<accession>A0A371DG93</accession>
<keyword evidence="3 6" id="KW-0812">Transmembrane</keyword>
<dbReference type="InterPro" id="IPR011701">
    <property type="entry name" value="MFS"/>
</dbReference>
<evidence type="ECO:0000256" key="4">
    <source>
        <dbReference type="ARBA" id="ARBA00022989"/>
    </source>
</evidence>
<feature type="transmembrane region" description="Helical" evidence="6">
    <location>
        <begin position="179"/>
        <end position="198"/>
    </location>
</feature>
<sequence length="499" mass="53778">MATVSRLHTDLEILDEKSTASIFEQVVDGHALGAPDSSVRSTRVWSKMDLLVLPIVTLLFFIVCLDGANIGNARIAGLQQTLGISDEQFSIAMTVAAIPPIVFQIPINYLMITVGPHILVPMMVVLSGVSSALQGVVTTYPGFLACRFFTGLLQACLAGLIIYLACFYPRRMLQIRTSVMYCALALAPSISGLLAAAIVRLDGLLHKSGYAWLFLLEGAAAVVFGLIGLFSMPKSPSSVFFLRESEKQFVARALADDNVDTETSEHGRFWHEMRRVLVQPHVLLVSLSGFLADVTVSGLGVFLPSIVAGLGFEGSRAQLMVVPPFAVGAAFSLLTSLVSDRYGCRGLTIAFCATVAAVGFAIYIASEQNSIRYFSLFLAVPGSFSAFPALATWQSNNTAPLVRRSAAIAFGSTLTTFGSILSVWLYGSISAPPGYTSATITLLAFQVGIVLCALSALAYLKAENRRKKLAREEYVHQHGERPPHGDPVSNESIWFEYVM</sequence>
<dbReference type="SUPFAM" id="SSF103473">
    <property type="entry name" value="MFS general substrate transporter"/>
    <property type="match status" value="1"/>
</dbReference>
<dbReference type="InterPro" id="IPR036259">
    <property type="entry name" value="MFS_trans_sf"/>
</dbReference>
<dbReference type="Proteomes" id="UP000256964">
    <property type="component" value="Unassembled WGS sequence"/>
</dbReference>
<protein>
    <submittedName>
        <fullName evidence="8">MFS general substrate transporter</fullName>
    </submittedName>
</protein>
<evidence type="ECO:0000256" key="6">
    <source>
        <dbReference type="SAM" id="Phobius"/>
    </source>
</evidence>
<organism evidence="8 9">
    <name type="scientific">Lentinus brumalis</name>
    <dbReference type="NCBI Taxonomy" id="2498619"/>
    <lineage>
        <taxon>Eukaryota</taxon>
        <taxon>Fungi</taxon>
        <taxon>Dikarya</taxon>
        <taxon>Basidiomycota</taxon>
        <taxon>Agaricomycotina</taxon>
        <taxon>Agaricomycetes</taxon>
        <taxon>Polyporales</taxon>
        <taxon>Polyporaceae</taxon>
        <taxon>Lentinus</taxon>
    </lineage>
</organism>
<keyword evidence="2" id="KW-0813">Transport</keyword>
<dbReference type="OrthoDB" id="2985014at2759"/>
<dbReference type="EMBL" id="KZ857394">
    <property type="protein sequence ID" value="RDX51571.1"/>
    <property type="molecule type" value="Genomic_DNA"/>
</dbReference>
<feature type="transmembrane region" description="Helical" evidence="6">
    <location>
        <begin position="319"/>
        <end position="339"/>
    </location>
</feature>
<dbReference type="GO" id="GO:0022857">
    <property type="term" value="F:transmembrane transporter activity"/>
    <property type="evidence" value="ECO:0007669"/>
    <property type="project" value="InterPro"/>
</dbReference>
<dbReference type="Pfam" id="PF07690">
    <property type="entry name" value="MFS_1"/>
    <property type="match status" value="2"/>
</dbReference>
<feature type="transmembrane region" description="Helical" evidence="6">
    <location>
        <begin position="118"/>
        <end position="136"/>
    </location>
</feature>
<feature type="domain" description="Major facilitator superfamily (MFS) profile" evidence="7">
    <location>
        <begin position="52"/>
        <end position="467"/>
    </location>
</feature>
<evidence type="ECO:0000259" key="7">
    <source>
        <dbReference type="PROSITE" id="PS50850"/>
    </source>
</evidence>
<comment type="subcellular location">
    <subcellularLocation>
        <location evidence="1">Membrane</location>
        <topology evidence="1">Multi-pass membrane protein</topology>
    </subcellularLocation>
</comment>
<name>A0A371DG93_9APHY</name>
<dbReference type="GO" id="GO:0016020">
    <property type="term" value="C:membrane"/>
    <property type="evidence" value="ECO:0007669"/>
    <property type="project" value="UniProtKB-SubCell"/>
</dbReference>
<feature type="transmembrane region" description="Helical" evidence="6">
    <location>
        <begin position="346"/>
        <end position="365"/>
    </location>
</feature>
<feature type="transmembrane region" description="Helical" evidence="6">
    <location>
        <begin position="148"/>
        <end position="167"/>
    </location>
</feature>
<keyword evidence="5 6" id="KW-0472">Membrane</keyword>
<evidence type="ECO:0000256" key="5">
    <source>
        <dbReference type="ARBA" id="ARBA00023136"/>
    </source>
</evidence>
<feature type="transmembrane region" description="Helical" evidence="6">
    <location>
        <begin position="210"/>
        <end position="230"/>
    </location>
</feature>
<evidence type="ECO:0000313" key="9">
    <source>
        <dbReference type="Proteomes" id="UP000256964"/>
    </source>
</evidence>